<dbReference type="InterPro" id="IPR006629">
    <property type="entry name" value="LITAF"/>
</dbReference>
<evidence type="ECO:0000256" key="1">
    <source>
        <dbReference type="ARBA" id="ARBA00004170"/>
    </source>
</evidence>
<evidence type="ECO:0000313" key="10">
    <source>
        <dbReference type="Proteomes" id="UP000736672"/>
    </source>
</evidence>
<feature type="region of interest" description="Disordered" evidence="6">
    <location>
        <begin position="148"/>
        <end position="173"/>
    </location>
</feature>
<dbReference type="OrthoDB" id="5599753at2759"/>
<evidence type="ECO:0000256" key="2">
    <source>
        <dbReference type="ARBA" id="ARBA00005975"/>
    </source>
</evidence>
<dbReference type="GO" id="GO:0016020">
    <property type="term" value="C:membrane"/>
    <property type="evidence" value="ECO:0007669"/>
    <property type="project" value="UniProtKB-SubCell"/>
</dbReference>
<evidence type="ECO:0000256" key="3">
    <source>
        <dbReference type="ARBA" id="ARBA00022723"/>
    </source>
</evidence>
<evidence type="ECO:0000256" key="6">
    <source>
        <dbReference type="SAM" id="MobiDB-lite"/>
    </source>
</evidence>
<gene>
    <name evidence="9" type="ORF">B0J15DRAFT_505122</name>
</gene>
<dbReference type="PANTHER" id="PTHR23292:SF6">
    <property type="entry name" value="FI16602P1-RELATED"/>
    <property type="match status" value="1"/>
</dbReference>
<dbReference type="Proteomes" id="UP000736672">
    <property type="component" value="Unassembled WGS sequence"/>
</dbReference>
<proteinExistence type="inferred from homology"/>
<feature type="domain" description="LITAF" evidence="8">
    <location>
        <begin position="53"/>
        <end position="135"/>
    </location>
</feature>
<dbReference type="Pfam" id="PF10601">
    <property type="entry name" value="zf-LITAF-like"/>
    <property type="match status" value="1"/>
</dbReference>
<keyword evidence="7" id="KW-1133">Transmembrane helix</keyword>
<keyword evidence="4" id="KW-0862">Zinc</keyword>
<dbReference type="InterPro" id="IPR037519">
    <property type="entry name" value="LITAF_fam"/>
</dbReference>
<comment type="subcellular location">
    <subcellularLocation>
        <location evidence="1">Membrane</location>
        <topology evidence="1">Peripheral membrane protein</topology>
    </subcellularLocation>
</comment>
<evidence type="ECO:0000256" key="7">
    <source>
        <dbReference type="SAM" id="Phobius"/>
    </source>
</evidence>
<feature type="transmembrane region" description="Helical" evidence="7">
    <location>
        <begin position="93"/>
        <end position="116"/>
    </location>
</feature>
<dbReference type="PROSITE" id="PS51837">
    <property type="entry name" value="LITAF"/>
    <property type="match status" value="1"/>
</dbReference>
<evidence type="ECO:0000313" key="9">
    <source>
        <dbReference type="EMBL" id="KAH7232639.1"/>
    </source>
</evidence>
<keyword evidence="7" id="KW-0812">Transmembrane</keyword>
<dbReference type="AlphaFoldDB" id="A0A9P9G3X7"/>
<dbReference type="EMBL" id="JAGTJS010000028">
    <property type="protein sequence ID" value="KAH7232639.1"/>
    <property type="molecule type" value="Genomic_DNA"/>
</dbReference>
<keyword evidence="3" id="KW-0479">Metal-binding</keyword>
<keyword evidence="10" id="KW-1185">Reference proteome</keyword>
<accession>A0A9P9G3X7</accession>
<name>A0A9P9G3X7_FUSSL</name>
<organism evidence="9 10">
    <name type="scientific">Fusarium solani</name>
    <name type="common">Filamentous fungus</name>
    <dbReference type="NCBI Taxonomy" id="169388"/>
    <lineage>
        <taxon>Eukaryota</taxon>
        <taxon>Fungi</taxon>
        <taxon>Dikarya</taxon>
        <taxon>Ascomycota</taxon>
        <taxon>Pezizomycotina</taxon>
        <taxon>Sordariomycetes</taxon>
        <taxon>Hypocreomycetidae</taxon>
        <taxon>Hypocreales</taxon>
        <taxon>Nectriaceae</taxon>
        <taxon>Fusarium</taxon>
        <taxon>Fusarium solani species complex</taxon>
    </lineage>
</organism>
<dbReference type="PANTHER" id="PTHR23292">
    <property type="entry name" value="LIPOPOLYSACCHARIDE-INDUCED TUMOR NECROSIS FACTOR-ALPHA FACTOR"/>
    <property type="match status" value="1"/>
</dbReference>
<dbReference type="GO" id="GO:0008270">
    <property type="term" value="F:zinc ion binding"/>
    <property type="evidence" value="ECO:0007669"/>
    <property type="project" value="TreeGrafter"/>
</dbReference>
<comment type="similarity">
    <text evidence="2">Belongs to the CDIP1/LITAF family.</text>
</comment>
<feature type="compositionally biased region" description="Polar residues" evidence="6">
    <location>
        <begin position="150"/>
        <end position="173"/>
    </location>
</feature>
<comment type="caution">
    <text evidence="9">The sequence shown here is derived from an EMBL/GenBank/DDBJ whole genome shotgun (WGS) entry which is preliminary data.</text>
</comment>
<protein>
    <recommendedName>
        <fullName evidence="8">LITAF domain-containing protein</fullName>
    </recommendedName>
</protein>
<dbReference type="SMART" id="SM00714">
    <property type="entry name" value="LITAF"/>
    <property type="match status" value="1"/>
</dbReference>
<evidence type="ECO:0000259" key="8">
    <source>
        <dbReference type="PROSITE" id="PS51837"/>
    </source>
</evidence>
<sequence>MASTAATTTAPGIGPAKMVPADLIQTEENTVSAPEQFPNKVAPGNELKIDDVPAPEMVTPLSRLGERPEFIDCPFCKRRTETTISKEGSDTQCLLSVLCCLVCICLACLPSLAGWAEDIHHSCSNCKRRVATKRHSGTTQVYASDPAVQVPSNYAPTQPMSMPQASTEQKLPS</sequence>
<evidence type="ECO:0000256" key="4">
    <source>
        <dbReference type="ARBA" id="ARBA00022833"/>
    </source>
</evidence>
<keyword evidence="5 7" id="KW-0472">Membrane</keyword>
<reference evidence="9" key="1">
    <citation type="journal article" date="2021" name="Nat. Commun.">
        <title>Genetic determinants of endophytism in the Arabidopsis root mycobiome.</title>
        <authorList>
            <person name="Mesny F."/>
            <person name="Miyauchi S."/>
            <person name="Thiergart T."/>
            <person name="Pickel B."/>
            <person name="Atanasova L."/>
            <person name="Karlsson M."/>
            <person name="Huettel B."/>
            <person name="Barry K.W."/>
            <person name="Haridas S."/>
            <person name="Chen C."/>
            <person name="Bauer D."/>
            <person name="Andreopoulos W."/>
            <person name="Pangilinan J."/>
            <person name="LaButti K."/>
            <person name="Riley R."/>
            <person name="Lipzen A."/>
            <person name="Clum A."/>
            <person name="Drula E."/>
            <person name="Henrissat B."/>
            <person name="Kohler A."/>
            <person name="Grigoriev I.V."/>
            <person name="Martin F.M."/>
            <person name="Hacquard S."/>
        </authorList>
    </citation>
    <scope>NUCLEOTIDE SEQUENCE</scope>
    <source>
        <strain evidence="9">FSSC 5 MPI-SDFR-AT-0091</strain>
    </source>
</reference>
<evidence type="ECO:0000256" key="5">
    <source>
        <dbReference type="ARBA" id="ARBA00023136"/>
    </source>
</evidence>